<dbReference type="InterPro" id="IPR000424">
    <property type="entry name" value="Primosome_PriB/ssb"/>
</dbReference>
<name>A0A0S2KER9_9GAMM</name>
<dbReference type="CDD" id="cd04496">
    <property type="entry name" value="SSB_OBF"/>
    <property type="match status" value="1"/>
</dbReference>
<dbReference type="PROSITE" id="PS50935">
    <property type="entry name" value="SSB"/>
    <property type="match status" value="1"/>
</dbReference>
<dbReference type="SUPFAM" id="SSF50249">
    <property type="entry name" value="Nucleic acid-binding proteins"/>
    <property type="match status" value="1"/>
</dbReference>
<keyword evidence="1 2" id="KW-0238">DNA-binding</keyword>
<protein>
    <recommendedName>
        <fullName evidence="2 3">Single-stranded DNA-binding protein</fullName>
        <shortName evidence="2">SSB</shortName>
    </recommendedName>
</protein>
<dbReference type="KEGG" id="pspi:PS2015_1964"/>
<dbReference type="Gene3D" id="2.40.50.140">
    <property type="entry name" value="Nucleic acid-binding proteins"/>
    <property type="match status" value="1"/>
</dbReference>
<dbReference type="PANTHER" id="PTHR10302">
    <property type="entry name" value="SINGLE-STRANDED DNA-BINDING PROTEIN"/>
    <property type="match status" value="1"/>
</dbReference>
<dbReference type="Pfam" id="PF00436">
    <property type="entry name" value="SSB"/>
    <property type="match status" value="1"/>
</dbReference>
<dbReference type="PANTHER" id="PTHR10302:SF27">
    <property type="entry name" value="SINGLE-STRANDED DNA-BINDING PROTEIN"/>
    <property type="match status" value="1"/>
</dbReference>
<dbReference type="GO" id="GO:0006260">
    <property type="term" value="P:DNA replication"/>
    <property type="evidence" value="ECO:0007669"/>
    <property type="project" value="UniProtKB-UniRule"/>
</dbReference>
<dbReference type="GO" id="GO:0003697">
    <property type="term" value="F:single-stranded DNA binding"/>
    <property type="evidence" value="ECO:0007669"/>
    <property type="project" value="UniProtKB-UniRule"/>
</dbReference>
<keyword evidence="2" id="KW-0227">DNA damage</keyword>
<dbReference type="OrthoDB" id="9809878at2"/>
<evidence type="ECO:0000256" key="2">
    <source>
        <dbReference type="HAMAP-Rule" id="MF_00984"/>
    </source>
</evidence>
<dbReference type="NCBIfam" id="TIGR00621">
    <property type="entry name" value="ssb"/>
    <property type="match status" value="1"/>
</dbReference>
<comment type="caution">
    <text evidence="2">Lacks conserved residue(s) required for the propagation of feature annotation.</text>
</comment>
<dbReference type="EMBL" id="CP013189">
    <property type="protein sequence ID" value="ALO46606.1"/>
    <property type="molecule type" value="Genomic_DNA"/>
</dbReference>
<dbReference type="InterPro" id="IPR012340">
    <property type="entry name" value="NA-bd_OB-fold"/>
</dbReference>
<organism evidence="5 6">
    <name type="scientific">Pseudohongiella spirulinae</name>
    <dbReference type="NCBI Taxonomy" id="1249552"/>
    <lineage>
        <taxon>Bacteria</taxon>
        <taxon>Pseudomonadati</taxon>
        <taxon>Pseudomonadota</taxon>
        <taxon>Gammaproteobacteria</taxon>
        <taxon>Pseudomonadales</taxon>
        <taxon>Pseudohongiellaceae</taxon>
        <taxon>Pseudohongiella</taxon>
    </lineage>
</organism>
<dbReference type="GO" id="GO:0009295">
    <property type="term" value="C:nucleoid"/>
    <property type="evidence" value="ECO:0007669"/>
    <property type="project" value="TreeGrafter"/>
</dbReference>
<keyword evidence="2" id="KW-0234">DNA repair</keyword>
<dbReference type="PATRIC" id="fig|1249552.3.peg.1971"/>
<dbReference type="HAMAP" id="MF_00984">
    <property type="entry name" value="SSB"/>
    <property type="match status" value="1"/>
</dbReference>
<dbReference type="Proteomes" id="UP000065641">
    <property type="component" value="Chromosome"/>
</dbReference>
<dbReference type="PIRSF" id="PIRSF002070">
    <property type="entry name" value="SSB"/>
    <property type="match status" value="1"/>
</dbReference>
<evidence type="ECO:0000256" key="3">
    <source>
        <dbReference type="PIRNR" id="PIRNR002070"/>
    </source>
</evidence>
<dbReference type="STRING" id="1249552.PS2015_1964"/>
<comment type="function">
    <text evidence="2">Plays an important role in DNA replication, recombination and repair. Binds to ssDNA and to an array of partner proteins to recruit them to their sites of action during DNA metabolism.</text>
</comment>
<dbReference type="InterPro" id="IPR011344">
    <property type="entry name" value="ssDNA-bd"/>
</dbReference>
<evidence type="ECO:0000256" key="1">
    <source>
        <dbReference type="ARBA" id="ARBA00023125"/>
    </source>
</evidence>
<evidence type="ECO:0000313" key="5">
    <source>
        <dbReference type="EMBL" id="ALO46606.1"/>
    </source>
</evidence>
<keyword evidence="2" id="KW-0233">DNA recombination</keyword>
<evidence type="ECO:0000313" key="6">
    <source>
        <dbReference type="Proteomes" id="UP000065641"/>
    </source>
</evidence>
<keyword evidence="2" id="KW-0235">DNA replication</keyword>
<evidence type="ECO:0000256" key="4">
    <source>
        <dbReference type="SAM" id="MobiDB-lite"/>
    </source>
</evidence>
<feature type="region of interest" description="Disordered" evidence="4">
    <location>
        <begin position="101"/>
        <end position="153"/>
    </location>
</feature>
<gene>
    <name evidence="5" type="ORF">PS2015_1964</name>
</gene>
<feature type="compositionally biased region" description="Basic and acidic residues" evidence="4">
    <location>
        <begin position="101"/>
        <end position="114"/>
    </location>
</feature>
<sequence length="153" mass="17047">MSSGDVNKVILVGNVGAEPEIRYMPSGDCVASLPIGTSKHWKDKNTGQPQEKTEWTRVVFFKRLAEVVEQHVHKGGRLYIEGELRTRSWEQDGVKRYATEVVARDMKMQPDGKQRSSGSDYSTEREPEPPAADPAPAAAPAPDFDNFDDDIPF</sequence>
<reference evidence="5 6" key="1">
    <citation type="submission" date="2015-11" db="EMBL/GenBank/DDBJ databases">
        <authorList>
            <person name="Zhang Y."/>
            <person name="Guo Z."/>
        </authorList>
    </citation>
    <scope>NUCLEOTIDE SEQUENCE [LARGE SCALE GENOMIC DNA]</scope>
    <source>
        <strain evidence="5 6">KCTC 32221</strain>
    </source>
</reference>
<feature type="short sequence motif" description="Important for interaction with partner proteins" evidence="2">
    <location>
        <begin position="148"/>
        <end position="153"/>
    </location>
</feature>
<feature type="compositionally biased region" description="Pro residues" evidence="4">
    <location>
        <begin position="129"/>
        <end position="139"/>
    </location>
</feature>
<dbReference type="GO" id="GO:0006310">
    <property type="term" value="P:DNA recombination"/>
    <property type="evidence" value="ECO:0007669"/>
    <property type="project" value="UniProtKB-UniRule"/>
</dbReference>
<dbReference type="GO" id="GO:0006281">
    <property type="term" value="P:DNA repair"/>
    <property type="evidence" value="ECO:0007669"/>
    <property type="project" value="UniProtKB-UniRule"/>
</dbReference>
<dbReference type="AlphaFoldDB" id="A0A0S2KER9"/>
<dbReference type="RefSeq" id="WP_058022080.1">
    <property type="nucleotide sequence ID" value="NZ_CP013189.1"/>
</dbReference>
<keyword evidence="6" id="KW-1185">Reference proteome</keyword>
<accession>A0A0S2KER9</accession>
<proteinExistence type="inferred from homology"/>
<comment type="subunit">
    <text evidence="2">Homotetramer.</text>
</comment>